<dbReference type="InterPro" id="IPR050194">
    <property type="entry name" value="Glycosyltransferase_grp1"/>
</dbReference>
<dbReference type="Pfam" id="PF13439">
    <property type="entry name" value="Glyco_transf_4"/>
    <property type="match status" value="1"/>
</dbReference>
<dbReference type="SUPFAM" id="SSF53756">
    <property type="entry name" value="UDP-Glycosyltransferase/glycogen phosphorylase"/>
    <property type="match status" value="1"/>
</dbReference>
<dbReference type="AlphaFoldDB" id="A0A1B7K278"/>
<protein>
    <submittedName>
        <fullName evidence="3">Poly(Glycerol-phosphate) alpha-glucosyltransferase</fullName>
        <ecNumber evidence="3">2.4.1.52</ecNumber>
    </submittedName>
</protein>
<dbReference type="Proteomes" id="UP000078386">
    <property type="component" value="Unassembled WGS sequence"/>
</dbReference>
<gene>
    <name evidence="3" type="ORF">M989_01726</name>
</gene>
<proteinExistence type="predicted"/>
<evidence type="ECO:0000313" key="4">
    <source>
        <dbReference type="Proteomes" id="UP000078386"/>
    </source>
</evidence>
<keyword evidence="3" id="KW-0808">Transferase</keyword>
<dbReference type="EC" id="2.4.1.52" evidence="3"/>
<dbReference type="EMBL" id="LXEU01000039">
    <property type="protein sequence ID" value="OAT54114.1"/>
    <property type="molecule type" value="Genomic_DNA"/>
</dbReference>
<dbReference type="Pfam" id="PF00534">
    <property type="entry name" value="Glycos_transf_1"/>
    <property type="match status" value="1"/>
</dbReference>
<comment type="caution">
    <text evidence="3">The sequence shown here is derived from an EMBL/GenBank/DDBJ whole genome shotgun (WGS) entry which is preliminary data.</text>
</comment>
<dbReference type="Gene3D" id="3.40.50.2000">
    <property type="entry name" value="Glycogen Phosphorylase B"/>
    <property type="match status" value="2"/>
</dbReference>
<dbReference type="PATRIC" id="fig|1354264.4.peg.1796"/>
<dbReference type="InterPro" id="IPR001296">
    <property type="entry name" value="Glyco_trans_1"/>
</dbReference>
<evidence type="ECO:0000313" key="3">
    <source>
        <dbReference type="EMBL" id="OAT54114.1"/>
    </source>
</evidence>
<name>A0A1B7K278_9ENTR</name>
<evidence type="ECO:0000259" key="1">
    <source>
        <dbReference type="Pfam" id="PF00534"/>
    </source>
</evidence>
<reference evidence="3 4" key="1">
    <citation type="submission" date="2016-04" db="EMBL/GenBank/DDBJ databases">
        <title>ATOL: Assembling a taxonomically balanced genome-scale reconstruction of the evolutionary history of the Enterobacteriaceae.</title>
        <authorList>
            <person name="Plunkett G.III."/>
            <person name="Neeno-Eckwall E.C."/>
            <person name="Glasner J.D."/>
            <person name="Perna N.T."/>
        </authorList>
    </citation>
    <scope>NUCLEOTIDE SEQUENCE [LARGE SCALE GENOMIC DNA]</scope>
    <source>
        <strain evidence="3 4">ATCC 51603</strain>
    </source>
</reference>
<keyword evidence="4" id="KW-1185">Reference proteome</keyword>
<feature type="domain" description="Glycosyltransferase subfamily 4-like N-terminal" evidence="2">
    <location>
        <begin position="1"/>
        <end position="156"/>
    </location>
</feature>
<dbReference type="InterPro" id="IPR028098">
    <property type="entry name" value="Glyco_trans_4-like_N"/>
</dbReference>
<dbReference type="PANTHER" id="PTHR45947:SF3">
    <property type="entry name" value="SULFOQUINOVOSYL TRANSFERASE SQD2"/>
    <property type="match status" value="1"/>
</dbReference>
<sequence>MGGAERQVCDLADSLSALGCRIMIINLTGLIDVKPRVQDVEVVSLGLKKNLTNFLPSLFRASKLLAGFNPDIVHSHMYHANIFSRLLRLIRRMPALVCTAHNTVEGGRLRMFMYRVTDKLSTINTNVSQDAVDSFIGQGAVSSHRMIYMPNGIDVSHFCYVESHREKRRNEINISNDELLLLSVGRLTAAKDYNNLLHAFSIFLENNCAKLAIIGTGELEAELKNLAKELAIDSHVIWLNRRDDVFQWMSAMDVYVMSSAWEGMPLVLCEAMASKGCIVTTDCGGTKDLVAGVGFVVQKKDAQHLAVGIENACKLSRAERIAIGEKARERVKQKYSIDAICDKWLKLYSSLT</sequence>
<evidence type="ECO:0000259" key="2">
    <source>
        <dbReference type="Pfam" id="PF13439"/>
    </source>
</evidence>
<keyword evidence="3" id="KW-0328">Glycosyltransferase</keyword>
<organism evidence="3 4">
    <name type="scientific">Kluyvera georgiana ATCC 51603</name>
    <dbReference type="NCBI Taxonomy" id="1354264"/>
    <lineage>
        <taxon>Bacteria</taxon>
        <taxon>Pseudomonadati</taxon>
        <taxon>Pseudomonadota</taxon>
        <taxon>Gammaproteobacteria</taxon>
        <taxon>Enterobacterales</taxon>
        <taxon>Enterobacteriaceae</taxon>
        <taxon>Kluyvera</taxon>
    </lineage>
</organism>
<accession>A0A1B7K278</accession>
<dbReference type="GO" id="GO:0047265">
    <property type="term" value="F:poly(glycerol-phosphate) alpha-glucosyltransferase activity"/>
    <property type="evidence" value="ECO:0007669"/>
    <property type="project" value="UniProtKB-EC"/>
</dbReference>
<feature type="domain" description="Glycosyl transferase family 1" evidence="1">
    <location>
        <begin position="165"/>
        <end position="330"/>
    </location>
</feature>
<dbReference type="PANTHER" id="PTHR45947">
    <property type="entry name" value="SULFOQUINOVOSYL TRANSFERASE SQD2"/>
    <property type="match status" value="1"/>
</dbReference>